<dbReference type="Proteomes" id="UP000502665">
    <property type="component" value="Chromosome"/>
</dbReference>
<protein>
    <submittedName>
        <fullName evidence="3">Transposase</fullName>
    </submittedName>
</protein>
<feature type="compositionally biased region" description="Basic residues" evidence="1">
    <location>
        <begin position="475"/>
        <end position="487"/>
    </location>
</feature>
<feature type="region of interest" description="Disordered" evidence="1">
    <location>
        <begin position="428"/>
        <end position="498"/>
    </location>
</feature>
<dbReference type="InterPro" id="IPR038721">
    <property type="entry name" value="IS701-like_DDE_dom"/>
</dbReference>
<proteinExistence type="predicted"/>
<evidence type="ECO:0000259" key="2">
    <source>
        <dbReference type="Pfam" id="PF13546"/>
    </source>
</evidence>
<dbReference type="InterPro" id="IPR012337">
    <property type="entry name" value="RNaseH-like_sf"/>
</dbReference>
<evidence type="ECO:0000256" key="1">
    <source>
        <dbReference type="SAM" id="MobiDB-lite"/>
    </source>
</evidence>
<sequence length="498" mass="55140">MVVSLEHQGVLQDAFAEVSRFRTELYACLTARGDALFELCDALLCTDGPVRTLVDLALAPEHRRGHGALYGGLNQGRIDVARLRRALASMPLPRTADGRIVLAADVSPWLRPDANTCADRAFCHTFGRGEGKHQMIPGWPYSIVAALETGRTSWTAVLDAVRLEPGADVAAVTTVQLREVVERLVAAGQWKPGDPEVLVVLDAGYDAPRIAHLLSDLPVEILGRLRSDRVMRRPTPPRVYDPKGGRPPKHGGEFVFGNPATWGTEQSVTVTDTRLYGKATAQAWDRLHPRLTRRAAWLDHHGPLPIIEGTIMRLVVEKLPSGGVNKPVWLWWSGTSATAAEVNRCWQSFLRRFDLEHTFRLFKQTLGWTKPRLRSSEAADRWTWLVIAAYAQLRLARPLATDLRRPWEKPAEPNRLTPARVRRGFRNLCTKTGSPAGAPKPSRPGPGRPPGSKNRRPATRHDVGRVLVTGEAHTRPAHHRKGTKPRRTSGTDTVGRAP</sequence>
<feature type="domain" description="Transposase IS701-like DDE" evidence="2">
    <location>
        <begin position="24"/>
        <end position="289"/>
    </location>
</feature>
<name>A0A6M4WG21_9ACTN</name>
<dbReference type="AlphaFoldDB" id="A0A6M4WG21"/>
<accession>A0A6M4WG21</accession>
<dbReference type="NCBIfam" id="NF041680">
    <property type="entry name" value="transp_NF041680"/>
    <property type="match status" value="1"/>
</dbReference>
<organism evidence="3 4">
    <name type="scientific">Streptomyces asoensis</name>
    <dbReference type="NCBI Taxonomy" id="249586"/>
    <lineage>
        <taxon>Bacteria</taxon>
        <taxon>Bacillati</taxon>
        <taxon>Actinomycetota</taxon>
        <taxon>Actinomycetes</taxon>
        <taxon>Kitasatosporales</taxon>
        <taxon>Streptomycetaceae</taxon>
        <taxon>Streptomyces</taxon>
    </lineage>
</organism>
<reference evidence="3" key="1">
    <citation type="submission" date="2020-03" db="EMBL/GenBank/DDBJ databases">
        <title>Molecular networking-based the target discovery of potent antiproliferative macrolactams: 5/6/7/16 polycyclic ansamycins and glycosylated trienomycin from Streptomyces cacaoi subsp. asoensis.</title>
        <authorList>
            <person name="Liu L.-L."/>
        </authorList>
    </citation>
    <scope>NUCLEOTIDE SEQUENCE [LARGE SCALE GENOMIC DNA]</scope>
    <source>
        <strain evidence="3">H2S5</strain>
    </source>
</reference>
<evidence type="ECO:0000313" key="3">
    <source>
        <dbReference type="EMBL" id="QJS99118.1"/>
    </source>
</evidence>
<dbReference type="EMBL" id="CP049838">
    <property type="protein sequence ID" value="QJS99118.1"/>
    <property type="molecule type" value="Genomic_DNA"/>
</dbReference>
<dbReference type="Pfam" id="PF13546">
    <property type="entry name" value="DDE_5"/>
    <property type="match status" value="1"/>
</dbReference>
<keyword evidence="4" id="KW-1185">Reference proteome</keyword>
<evidence type="ECO:0000313" key="4">
    <source>
        <dbReference type="Proteomes" id="UP000502665"/>
    </source>
</evidence>
<gene>
    <name evidence="3" type="ORF">G9272_01235</name>
</gene>
<dbReference type="SUPFAM" id="SSF53098">
    <property type="entry name" value="Ribonuclease H-like"/>
    <property type="match status" value="1"/>
</dbReference>